<evidence type="ECO:0000256" key="1">
    <source>
        <dbReference type="SAM" id="MobiDB-lite"/>
    </source>
</evidence>
<dbReference type="EMBL" id="GEVM01013256">
    <property type="protein sequence ID" value="JAU92682.1"/>
    <property type="molecule type" value="Transcribed_RNA"/>
</dbReference>
<reference evidence="2" key="1">
    <citation type="submission" date="2016-07" db="EMBL/GenBank/DDBJ databases">
        <title>De novo transcriptome assembly of four accessions of the metal hyperaccumulator plant Noccaea caerulescens.</title>
        <authorList>
            <person name="Blande D."/>
            <person name="Halimaa P."/>
            <person name="Tervahauta A.I."/>
            <person name="Aarts M.G."/>
            <person name="Karenlampi S.O."/>
        </authorList>
    </citation>
    <scope>NUCLEOTIDE SEQUENCE</scope>
</reference>
<sequence>MDQHGLVQKQRRRSPRHLPPPKPSPWHTFPQLLWLTHVPLNLWLADSHVRASTATGPIPVATNIMNKRRTAEIKRIEIFIFRERKKISKRERWLETNVVCRGTMELMRKMYIKGL</sequence>
<gene>
    <name evidence="2" type="ORF">MP_TR23559_c0_g1_i1_g.68619</name>
</gene>
<proteinExistence type="predicted"/>
<accession>A0A1J3JJG0</accession>
<dbReference type="AlphaFoldDB" id="A0A1J3JJG0"/>
<feature type="region of interest" description="Disordered" evidence="1">
    <location>
        <begin position="1"/>
        <end position="25"/>
    </location>
</feature>
<name>A0A1J3JJG0_NOCCA</name>
<organism evidence="2">
    <name type="scientific">Noccaea caerulescens</name>
    <name type="common">Alpine penny-cress</name>
    <name type="synonym">Thlaspi caerulescens</name>
    <dbReference type="NCBI Taxonomy" id="107243"/>
    <lineage>
        <taxon>Eukaryota</taxon>
        <taxon>Viridiplantae</taxon>
        <taxon>Streptophyta</taxon>
        <taxon>Embryophyta</taxon>
        <taxon>Tracheophyta</taxon>
        <taxon>Spermatophyta</taxon>
        <taxon>Magnoliopsida</taxon>
        <taxon>eudicotyledons</taxon>
        <taxon>Gunneridae</taxon>
        <taxon>Pentapetalae</taxon>
        <taxon>rosids</taxon>
        <taxon>malvids</taxon>
        <taxon>Brassicales</taxon>
        <taxon>Brassicaceae</taxon>
        <taxon>Coluteocarpeae</taxon>
        <taxon>Noccaea</taxon>
    </lineage>
</organism>
<protein>
    <submittedName>
        <fullName evidence="2">Uncharacterized protein</fullName>
    </submittedName>
</protein>
<evidence type="ECO:0000313" key="2">
    <source>
        <dbReference type="EMBL" id="JAU92682.1"/>
    </source>
</evidence>